<evidence type="ECO:0000313" key="2">
    <source>
        <dbReference type="EMBL" id="SDD62696.1"/>
    </source>
</evidence>
<dbReference type="EMBL" id="FNAG01000004">
    <property type="protein sequence ID" value="SDD62696.1"/>
    <property type="molecule type" value="Genomic_DNA"/>
</dbReference>
<keyword evidence="1" id="KW-0812">Transmembrane</keyword>
<accession>A0A1G6WCC4</accession>
<evidence type="ECO:0000313" key="3">
    <source>
        <dbReference type="Proteomes" id="UP000199603"/>
    </source>
</evidence>
<dbReference type="STRING" id="265719.SAMN04488509_104208"/>
<proteinExistence type="predicted"/>
<organism evidence="2 3">
    <name type="scientific">Aquimonas voraii</name>
    <dbReference type="NCBI Taxonomy" id="265719"/>
    <lineage>
        <taxon>Bacteria</taxon>
        <taxon>Pseudomonadati</taxon>
        <taxon>Pseudomonadota</taxon>
        <taxon>Gammaproteobacteria</taxon>
        <taxon>Lysobacterales</taxon>
        <taxon>Lysobacteraceae</taxon>
        <taxon>Aquimonas</taxon>
    </lineage>
</organism>
<keyword evidence="1" id="KW-1133">Transmembrane helix</keyword>
<feature type="transmembrane region" description="Helical" evidence="1">
    <location>
        <begin position="66"/>
        <end position="85"/>
    </location>
</feature>
<dbReference type="AlphaFoldDB" id="A0A1G6WCC4"/>
<reference evidence="2 3" key="1">
    <citation type="submission" date="2016-10" db="EMBL/GenBank/DDBJ databases">
        <authorList>
            <person name="de Groot N.N."/>
        </authorList>
    </citation>
    <scope>NUCLEOTIDE SEQUENCE [LARGE SCALE GENOMIC DNA]</scope>
    <source>
        <strain evidence="2 3">DSM 16957</strain>
    </source>
</reference>
<name>A0A1G6WCC4_9GAMM</name>
<feature type="transmembrane region" description="Helical" evidence="1">
    <location>
        <begin position="31"/>
        <end position="54"/>
    </location>
</feature>
<sequence>MSLLRHRVLQPLPSAPAALRRQPRAAGRAPAACDLLAPLLYLWLCTGIIASLLFPALRGSDPLIGWWPFWLLLWPATSMVLLVACRRQRLPYARRLH</sequence>
<protein>
    <submittedName>
        <fullName evidence="2">Uncharacterized protein</fullName>
    </submittedName>
</protein>
<gene>
    <name evidence="2" type="ORF">SAMN04488509_104208</name>
</gene>
<keyword evidence="1" id="KW-0472">Membrane</keyword>
<evidence type="ECO:0000256" key="1">
    <source>
        <dbReference type="SAM" id="Phobius"/>
    </source>
</evidence>
<dbReference type="RefSeq" id="WP_091241993.1">
    <property type="nucleotide sequence ID" value="NZ_FNAG01000004.1"/>
</dbReference>
<dbReference type="Proteomes" id="UP000199603">
    <property type="component" value="Unassembled WGS sequence"/>
</dbReference>
<keyword evidence="3" id="KW-1185">Reference proteome</keyword>